<dbReference type="PRINTS" id="PR00411">
    <property type="entry name" value="PNDRDTASEI"/>
</dbReference>
<organism evidence="6">
    <name type="scientific">Polynucleobacter sp. UK-FUSCHL-C3</name>
    <dbReference type="NCBI Taxonomy" id="2955208"/>
    <lineage>
        <taxon>Bacteria</taxon>
        <taxon>Pseudomonadati</taxon>
        <taxon>Pseudomonadota</taxon>
        <taxon>Betaproteobacteria</taxon>
        <taxon>Burkholderiales</taxon>
        <taxon>Burkholderiaceae</taxon>
        <taxon>Polynucleobacter</taxon>
    </lineage>
</organism>
<evidence type="ECO:0000256" key="1">
    <source>
        <dbReference type="ARBA" id="ARBA00001974"/>
    </source>
</evidence>
<dbReference type="Gene3D" id="2.40.30.10">
    <property type="entry name" value="Translation factors"/>
    <property type="match status" value="1"/>
</dbReference>
<dbReference type="PANTHER" id="PTHR42887">
    <property type="entry name" value="OS12G0638800 PROTEIN"/>
    <property type="match status" value="1"/>
</dbReference>
<dbReference type="InterPro" id="IPR055178">
    <property type="entry name" value="RsdA/BaiN/AoA(So)-like_dom"/>
</dbReference>
<reference evidence="6" key="1">
    <citation type="submission" date="2022-06" db="EMBL/GenBank/DDBJ databases">
        <title>New Polynucleobacter species.</title>
        <authorList>
            <person name="Hahn M.W."/>
        </authorList>
    </citation>
    <scope>NUCLEOTIDE SEQUENCE</scope>
    <source>
        <strain evidence="6">UK-FUSCHL-C3</strain>
    </source>
</reference>
<evidence type="ECO:0000259" key="4">
    <source>
        <dbReference type="Pfam" id="PF03486"/>
    </source>
</evidence>
<proteinExistence type="predicted"/>
<keyword evidence="2" id="KW-0285">Flavoprotein</keyword>
<evidence type="ECO:0000259" key="5">
    <source>
        <dbReference type="Pfam" id="PF22780"/>
    </source>
</evidence>
<gene>
    <name evidence="6" type="ORF">NKE59_03220</name>
</gene>
<dbReference type="SUPFAM" id="SSF51905">
    <property type="entry name" value="FAD/NAD(P)-binding domain"/>
    <property type="match status" value="1"/>
</dbReference>
<evidence type="ECO:0000256" key="2">
    <source>
        <dbReference type="ARBA" id="ARBA00022630"/>
    </source>
</evidence>
<feature type="domain" description="RsdA/BaiN/AoA(So)-like Rossmann fold-like" evidence="4">
    <location>
        <begin position="4"/>
        <end position="395"/>
    </location>
</feature>
<dbReference type="InterPro" id="IPR023166">
    <property type="entry name" value="BaiN-like_dom_sf"/>
</dbReference>
<protein>
    <submittedName>
        <fullName evidence="6">NAD(P)/FAD-dependent oxidoreductase</fullName>
    </submittedName>
</protein>
<name>A0AAU8A434_9BURK</name>
<feature type="domain" description="RsdA/BaiN/AoA(So)-like insert" evidence="5">
    <location>
        <begin position="187"/>
        <end position="342"/>
    </location>
</feature>
<comment type="cofactor">
    <cofactor evidence="1">
        <name>FAD</name>
        <dbReference type="ChEBI" id="CHEBI:57692"/>
    </cofactor>
</comment>
<dbReference type="AlphaFoldDB" id="A0AAU8A434"/>
<dbReference type="EMBL" id="CP099959">
    <property type="protein sequence ID" value="XCC58315.1"/>
    <property type="molecule type" value="Genomic_DNA"/>
</dbReference>
<dbReference type="RefSeq" id="WP_353439529.1">
    <property type="nucleotide sequence ID" value="NZ_CP099959.1"/>
</dbReference>
<dbReference type="Pfam" id="PF22780">
    <property type="entry name" value="HI0933_like_1st"/>
    <property type="match status" value="1"/>
</dbReference>
<evidence type="ECO:0000313" key="6">
    <source>
        <dbReference type="EMBL" id="XCC58315.1"/>
    </source>
</evidence>
<dbReference type="Pfam" id="PF03486">
    <property type="entry name" value="HI0933_like"/>
    <property type="match status" value="1"/>
</dbReference>
<dbReference type="InterPro" id="IPR057661">
    <property type="entry name" value="RsdA/BaiN/AoA(So)_Rossmann"/>
</dbReference>
<sequence length="399" mass="43781">MIWDAIIVGGGAAGLFCAGIAGQLGKKVLVLDHASVLGEKIRISGGGRCNFTNLHSAPNHFLSLNPHFVKSPLARYSSQDFINLVKQYRIPFHEKHQGQLFCDESANDIIQMLFSECQQGGVQIQNPVTISAITRSQDVWELATSQGSQQTRHLVIATGGLPVPAIGATEYALDLARQFDIPVNPVRPALVPLSFTAGEFLQMSDLSGISIPVTISSGQKGKRYGTYQFEEDLLLTHKGLSGPAVLQASSYWMEGESIHINWLGKKDDAELFTSLDANTRSVDSLLADLLPQRFAKLIAEQFDMSQRNWAEISKKDRERLRNYLKHTEAKPAGTLGWKKAEVMLGGVDTKALDGKTMMSKQHPNLFFIGECVDVTGHLGGHNFQWAWSSAYVCAQALVN</sequence>
<dbReference type="SUPFAM" id="SSF160996">
    <property type="entry name" value="HI0933 insert domain-like"/>
    <property type="match status" value="1"/>
</dbReference>
<dbReference type="InterPro" id="IPR004792">
    <property type="entry name" value="BaiN-like"/>
</dbReference>
<evidence type="ECO:0000256" key="3">
    <source>
        <dbReference type="ARBA" id="ARBA00022827"/>
    </source>
</evidence>
<keyword evidence="3" id="KW-0274">FAD</keyword>
<accession>A0AAU8A434</accession>
<dbReference type="Gene3D" id="3.50.50.60">
    <property type="entry name" value="FAD/NAD(P)-binding domain"/>
    <property type="match status" value="1"/>
</dbReference>
<dbReference type="InterPro" id="IPR036188">
    <property type="entry name" value="FAD/NAD-bd_sf"/>
</dbReference>
<dbReference type="Gene3D" id="1.10.8.260">
    <property type="entry name" value="HI0933 insert domain-like"/>
    <property type="match status" value="1"/>
</dbReference>
<dbReference type="NCBIfam" id="TIGR00275">
    <property type="entry name" value="aminoacetone oxidase family FAD-binding enzyme"/>
    <property type="match status" value="1"/>
</dbReference>
<dbReference type="PANTHER" id="PTHR42887:SF2">
    <property type="entry name" value="OS12G0638800 PROTEIN"/>
    <property type="match status" value="1"/>
</dbReference>